<dbReference type="EMBL" id="CP022203">
    <property type="protein sequence ID" value="ATB49508.1"/>
    <property type="molecule type" value="Genomic_DNA"/>
</dbReference>
<protein>
    <submittedName>
        <fullName evidence="1">Lipoprotein</fullName>
    </submittedName>
</protein>
<dbReference type="Proteomes" id="UP000217343">
    <property type="component" value="Chromosome"/>
</dbReference>
<organism evidence="1 2">
    <name type="scientific">Corallococcus macrosporus DSM 14697</name>
    <dbReference type="NCBI Taxonomy" id="1189310"/>
    <lineage>
        <taxon>Bacteria</taxon>
        <taxon>Pseudomonadati</taxon>
        <taxon>Myxococcota</taxon>
        <taxon>Myxococcia</taxon>
        <taxon>Myxococcales</taxon>
        <taxon>Cystobacterineae</taxon>
        <taxon>Myxococcaceae</taxon>
        <taxon>Corallococcus</taxon>
    </lineage>
</organism>
<gene>
    <name evidence="1" type="ORF">MYMAC_005153</name>
</gene>
<dbReference type="AlphaFoldDB" id="A0A250K0N0"/>
<dbReference type="KEGG" id="mmas:MYMAC_005153"/>
<proteinExistence type="predicted"/>
<keyword evidence="1" id="KW-0449">Lipoprotein</keyword>
<reference evidence="1 2" key="1">
    <citation type="submission" date="2017-06" db="EMBL/GenBank/DDBJ databases">
        <title>Sequencing and comparative analysis of myxobacterial genomes.</title>
        <authorList>
            <person name="Rupp O."/>
            <person name="Goesmann A."/>
            <person name="Sogaard-Andersen L."/>
        </authorList>
    </citation>
    <scope>NUCLEOTIDE SEQUENCE [LARGE SCALE GENOMIC DNA]</scope>
    <source>
        <strain evidence="1 2">DSM 14697</strain>
    </source>
</reference>
<dbReference type="RefSeq" id="WP_239989020.1">
    <property type="nucleotide sequence ID" value="NZ_CP022203.1"/>
</dbReference>
<evidence type="ECO:0000313" key="1">
    <source>
        <dbReference type="EMBL" id="ATB49508.1"/>
    </source>
</evidence>
<evidence type="ECO:0000313" key="2">
    <source>
        <dbReference type="Proteomes" id="UP000217343"/>
    </source>
</evidence>
<name>A0A250K0N0_9BACT</name>
<accession>A0A250K0N0</accession>
<sequence>MKRARAIAFDNPYVLETSAAVFAGTNQCAQSVQEPRRAVEKPPREWPAPERERFWLTSARYQRGGMAAKAASAQAPGH</sequence>
<keyword evidence="2" id="KW-1185">Reference proteome</keyword>